<dbReference type="AlphaFoldDB" id="A0A7C5I3C0"/>
<dbReference type="SUPFAM" id="SSF56300">
    <property type="entry name" value="Metallo-dependent phosphatases"/>
    <property type="match status" value="1"/>
</dbReference>
<evidence type="ECO:0000256" key="1">
    <source>
        <dbReference type="ARBA" id="ARBA00008950"/>
    </source>
</evidence>
<dbReference type="EMBL" id="DRTH01000261">
    <property type="protein sequence ID" value="HHF08974.1"/>
    <property type="molecule type" value="Genomic_DNA"/>
</dbReference>
<gene>
    <name evidence="3" type="ORF">ENL26_04340</name>
</gene>
<organism evidence="3">
    <name type="scientific">Kosmotoga arenicorallina</name>
    <dbReference type="NCBI Taxonomy" id="688066"/>
    <lineage>
        <taxon>Bacteria</taxon>
        <taxon>Thermotogati</taxon>
        <taxon>Thermotogota</taxon>
        <taxon>Thermotogae</taxon>
        <taxon>Kosmotogales</taxon>
        <taxon>Kosmotogaceae</taxon>
        <taxon>Kosmotoga</taxon>
    </lineage>
</organism>
<dbReference type="InterPro" id="IPR024654">
    <property type="entry name" value="Calcineurin-like_PHP_lpxH"/>
</dbReference>
<dbReference type="Gene3D" id="3.60.21.10">
    <property type="match status" value="1"/>
</dbReference>
<name>A0A7C5I3C0_9BACT</name>
<feature type="non-terminal residue" evidence="3">
    <location>
        <position position="130"/>
    </location>
</feature>
<accession>A0A7C5I3C0</accession>
<dbReference type="Proteomes" id="UP000886129">
    <property type="component" value="Unassembled WGS sequence"/>
</dbReference>
<dbReference type="Pfam" id="PF12850">
    <property type="entry name" value="Metallophos_2"/>
    <property type="match status" value="1"/>
</dbReference>
<evidence type="ECO:0000259" key="2">
    <source>
        <dbReference type="Pfam" id="PF12850"/>
    </source>
</evidence>
<comment type="caution">
    <text evidence="3">The sequence shown here is derived from an EMBL/GenBank/DDBJ whole genome shotgun (WGS) entry which is preliminary data.</text>
</comment>
<comment type="similarity">
    <text evidence="1">Belongs to the metallophosphoesterase superfamily. YfcE family.</text>
</comment>
<dbReference type="InterPro" id="IPR029052">
    <property type="entry name" value="Metallo-depent_PP-like"/>
</dbReference>
<protein>
    <submittedName>
        <fullName evidence="3">Phosphodiesterase</fullName>
    </submittedName>
</protein>
<feature type="domain" description="Calcineurin-like phosphoesterase" evidence="2">
    <location>
        <begin position="6"/>
        <end position="126"/>
    </location>
</feature>
<dbReference type="NCBIfam" id="NF006988">
    <property type="entry name" value="PRK09453.1"/>
    <property type="match status" value="1"/>
</dbReference>
<reference evidence="3" key="1">
    <citation type="journal article" date="2020" name="mSystems">
        <title>Genome- and Community-Level Interaction Insights into Carbon Utilization and Element Cycling Functions of Hydrothermarchaeota in Hydrothermal Sediment.</title>
        <authorList>
            <person name="Zhou Z."/>
            <person name="Liu Y."/>
            <person name="Xu W."/>
            <person name="Pan J."/>
            <person name="Luo Z.H."/>
            <person name="Li M."/>
        </authorList>
    </citation>
    <scope>NUCLEOTIDE SEQUENCE [LARGE SCALE GENOMIC DNA]</scope>
    <source>
        <strain evidence="3">HyVt-80</strain>
    </source>
</reference>
<sequence length="130" mass="14573">MVKKALVISDTHGSVESFEKIIDLTGDIDFIIHAGDYLYHGPRNRIPRGYNPAKLAESFKLFGDRLIGVKGNCDAEIDFMLMGVSELPAIRFINLNSKKLLVFHGHKPVESEDAVIIIKGHTHIHELCTY</sequence>
<evidence type="ECO:0000313" key="3">
    <source>
        <dbReference type="EMBL" id="HHF08974.1"/>
    </source>
</evidence>
<proteinExistence type="inferred from homology"/>